<comment type="cofactor">
    <cofactor evidence="1">
        <name>Ca(2+)</name>
        <dbReference type="ChEBI" id="CHEBI:29108"/>
    </cofactor>
</comment>
<keyword evidence="3" id="KW-0732">Signal</keyword>
<dbReference type="Gene3D" id="3.20.20.80">
    <property type="entry name" value="Glycosidases"/>
    <property type="match status" value="1"/>
</dbReference>
<dbReference type="InterPro" id="IPR017853">
    <property type="entry name" value="GH"/>
</dbReference>
<dbReference type="Pfam" id="PF00128">
    <property type="entry name" value="Alpha-amylase"/>
    <property type="match status" value="1"/>
</dbReference>
<dbReference type="SMART" id="SM00642">
    <property type="entry name" value="Aamy"/>
    <property type="match status" value="1"/>
</dbReference>
<evidence type="ECO:0000256" key="1">
    <source>
        <dbReference type="ARBA" id="ARBA00001913"/>
    </source>
</evidence>
<feature type="domain" description="Glycosyl hydrolase family 13 catalytic" evidence="4">
    <location>
        <begin position="107"/>
        <end position="532"/>
    </location>
</feature>
<proteinExistence type="predicted"/>
<evidence type="ECO:0000256" key="3">
    <source>
        <dbReference type="ARBA" id="ARBA00022729"/>
    </source>
</evidence>
<dbReference type="PANTHER" id="PTHR10357">
    <property type="entry name" value="ALPHA-AMYLASE FAMILY MEMBER"/>
    <property type="match status" value="1"/>
</dbReference>
<comment type="caution">
    <text evidence="5">The sequence shown here is derived from an EMBL/GenBank/DDBJ whole genome shotgun (WGS) entry which is preliminary data.</text>
</comment>
<dbReference type="PANTHER" id="PTHR10357:SF215">
    <property type="entry name" value="ALPHA-AMYLASE 1"/>
    <property type="match status" value="1"/>
</dbReference>
<gene>
    <name evidence="5" type="ORF">B1B_16097</name>
</gene>
<dbReference type="SUPFAM" id="SSF51445">
    <property type="entry name" value="(Trans)glycosidases"/>
    <property type="match status" value="1"/>
</dbReference>
<name>T0Z078_9ZZZZ</name>
<reference evidence="5" key="2">
    <citation type="journal article" date="2014" name="ISME J.">
        <title>Microbial stratification in low pH oxic and suboxic macroscopic growths along an acid mine drainage.</title>
        <authorList>
            <person name="Mendez-Garcia C."/>
            <person name="Mesa V."/>
            <person name="Sprenger R.R."/>
            <person name="Richter M."/>
            <person name="Diez M.S."/>
            <person name="Solano J."/>
            <person name="Bargiela R."/>
            <person name="Golyshina O.V."/>
            <person name="Manteca A."/>
            <person name="Ramos J.L."/>
            <person name="Gallego J.R."/>
            <person name="Llorente I."/>
            <person name="Martins Dos Santos V.A."/>
            <person name="Jensen O.N."/>
            <person name="Pelaez A.I."/>
            <person name="Sanchez J."/>
            <person name="Ferrer M."/>
        </authorList>
    </citation>
    <scope>NUCLEOTIDE SEQUENCE</scope>
</reference>
<organism evidence="5">
    <name type="scientific">mine drainage metagenome</name>
    <dbReference type="NCBI Taxonomy" id="410659"/>
    <lineage>
        <taxon>unclassified sequences</taxon>
        <taxon>metagenomes</taxon>
        <taxon>ecological metagenomes</taxon>
    </lineage>
</organism>
<accession>T0Z078</accession>
<evidence type="ECO:0000259" key="4">
    <source>
        <dbReference type="SMART" id="SM00642"/>
    </source>
</evidence>
<dbReference type="EMBL" id="AUZY01010701">
    <property type="protein sequence ID" value="EQD37572.1"/>
    <property type="molecule type" value="Genomic_DNA"/>
</dbReference>
<protein>
    <submittedName>
        <fullName evidence="5">Alpha-amylase</fullName>
    </submittedName>
</protein>
<evidence type="ECO:0000256" key="2">
    <source>
        <dbReference type="ARBA" id="ARBA00022723"/>
    </source>
</evidence>
<dbReference type="GO" id="GO:0046872">
    <property type="term" value="F:metal ion binding"/>
    <property type="evidence" value="ECO:0007669"/>
    <property type="project" value="UniProtKB-KW"/>
</dbReference>
<keyword evidence="2" id="KW-0479">Metal-binding</keyword>
<dbReference type="GO" id="GO:0005975">
    <property type="term" value="P:carbohydrate metabolic process"/>
    <property type="evidence" value="ECO:0007669"/>
    <property type="project" value="InterPro"/>
</dbReference>
<dbReference type="InterPro" id="IPR006047">
    <property type="entry name" value="GH13_cat_dom"/>
</dbReference>
<dbReference type="AlphaFoldDB" id="T0Z078"/>
<feature type="non-terminal residue" evidence="5">
    <location>
        <position position="636"/>
    </location>
</feature>
<reference evidence="5" key="1">
    <citation type="submission" date="2013-08" db="EMBL/GenBank/DDBJ databases">
        <authorList>
            <person name="Mendez C."/>
            <person name="Richter M."/>
            <person name="Ferrer M."/>
            <person name="Sanchez J."/>
        </authorList>
    </citation>
    <scope>NUCLEOTIDE SEQUENCE</scope>
</reference>
<evidence type="ECO:0000313" key="5">
    <source>
        <dbReference type="EMBL" id="EQD37572.1"/>
    </source>
</evidence>
<sequence>MAPTALNASGGAVTLIWQTSNTSNYALGVQPSTGVIGLPGGATALTSLSVTLPVNTGATAVTYIFTLTANGAAGTPPATASTQVTVAAGNSVAVLSGVNWPAQVIYFLMTDRFDNGNTANDNGGPGDDQAAQPQNPMGWYGGDFQGVTDRIDAGYFTQLGATAIWMTPPYLQGAPQPGPASSNPNGWQQFPYHGYWPWNFDAPDPHFGSIADLQTLVQTAHNNYLAIMLGQIVNDAGYGDPPYVQESNAIVSGQLTLDNSAQALQTFLFHHADPVTGQCEPYAGTYNAMIDCPLDGLPDFNSDNTNVQTMLDQATAGWLTTYGLDAIRLDAAMYVPVSFWAQYFAYLKSQNLAPYAIAEIFDGAPDFVGGFTQTSVGFDGAENYPLYYAITQSGLVPNQPPYYGYTNLAAVNYAVQQNLANDAQPYLMVNFIDDQDVPRFTSMLTNNGVMGSDVLAHWQIAEVLSFTLPGIPMIYYGDEAGMAGTSDPYQAVANGTPSDNIRQPMTLFTAAQRQAAGVQGYYTWLQTLARVRTQQAALATGAYTPLFVPSSSDPDVYVYLRGSGTGSVLVAINVTGVSVDLTQLPNAGSGLVVPGMSVGALSSLLGGTSSLSLHACGSNTCLIGTLAPWSAQVMAP</sequence>